<evidence type="ECO:0000256" key="1">
    <source>
        <dbReference type="ARBA" id="ARBA00004606"/>
    </source>
</evidence>
<dbReference type="GO" id="GO:1990573">
    <property type="term" value="P:potassium ion import across plasma membrane"/>
    <property type="evidence" value="ECO:0007669"/>
    <property type="project" value="TreeGrafter"/>
</dbReference>
<keyword evidence="3 7" id="KW-0812">Transmembrane</keyword>
<reference evidence="8" key="1">
    <citation type="submission" date="2020-11" db="EMBL/GenBank/DDBJ databases">
        <authorList>
            <person name="Tran Van P."/>
        </authorList>
    </citation>
    <scope>NUCLEOTIDE SEQUENCE</scope>
</reference>
<dbReference type="AlphaFoldDB" id="A0A7R9K418"/>
<comment type="similarity">
    <text evidence="2">Belongs to the X(+)/potassium ATPases subunit beta family.</text>
</comment>
<evidence type="ECO:0000256" key="4">
    <source>
        <dbReference type="ARBA" id="ARBA00022968"/>
    </source>
</evidence>
<dbReference type="GO" id="GO:0006883">
    <property type="term" value="P:intracellular sodium ion homeostasis"/>
    <property type="evidence" value="ECO:0007669"/>
    <property type="project" value="TreeGrafter"/>
</dbReference>
<evidence type="ECO:0000256" key="7">
    <source>
        <dbReference type="SAM" id="Phobius"/>
    </source>
</evidence>
<keyword evidence="4" id="KW-0735">Signal-anchor</keyword>
<dbReference type="GO" id="GO:0030007">
    <property type="term" value="P:intracellular potassium ion homeostasis"/>
    <property type="evidence" value="ECO:0007669"/>
    <property type="project" value="TreeGrafter"/>
</dbReference>
<dbReference type="InterPro" id="IPR038702">
    <property type="entry name" value="Na/K_ATPase_sub_beta_sf"/>
</dbReference>
<evidence type="ECO:0000256" key="6">
    <source>
        <dbReference type="ARBA" id="ARBA00023136"/>
    </source>
</evidence>
<dbReference type="PROSITE" id="PS00390">
    <property type="entry name" value="ATPASE_NA_K_BETA_1"/>
    <property type="match status" value="1"/>
</dbReference>
<keyword evidence="6 7" id="KW-0472">Membrane</keyword>
<comment type="subcellular location">
    <subcellularLocation>
        <location evidence="1">Membrane</location>
        <topology evidence="1">Single-pass type II membrane protein</topology>
    </subcellularLocation>
</comment>
<dbReference type="GO" id="GO:0001671">
    <property type="term" value="F:ATPase activator activity"/>
    <property type="evidence" value="ECO:0007669"/>
    <property type="project" value="TreeGrafter"/>
</dbReference>
<dbReference type="Gene3D" id="2.60.40.1660">
    <property type="entry name" value="Na, k-atpase alpha subunit"/>
    <property type="match status" value="1"/>
</dbReference>
<evidence type="ECO:0000256" key="3">
    <source>
        <dbReference type="ARBA" id="ARBA00022692"/>
    </source>
</evidence>
<gene>
    <name evidence="8" type="ORF">TGEB3V08_LOCUS8492</name>
</gene>
<dbReference type="EMBL" id="OE843307">
    <property type="protein sequence ID" value="CAD7602810.1"/>
    <property type="molecule type" value="Genomic_DNA"/>
</dbReference>
<feature type="transmembrane region" description="Helical" evidence="7">
    <location>
        <begin position="46"/>
        <end position="68"/>
    </location>
</feature>
<keyword evidence="5 7" id="KW-1133">Transmembrane helix</keyword>
<dbReference type="PANTHER" id="PTHR11523:SF28">
    <property type="entry name" value="NA_K-ATPASE BETA SUBUNIT ISOFORM 4-RELATED"/>
    <property type="match status" value="1"/>
</dbReference>
<dbReference type="Pfam" id="PF00287">
    <property type="entry name" value="Na_K-ATPase"/>
    <property type="match status" value="1"/>
</dbReference>
<dbReference type="PANTHER" id="PTHR11523">
    <property type="entry name" value="SODIUM/POTASSIUM-DEPENDENT ATPASE BETA SUBUNIT"/>
    <property type="match status" value="1"/>
</dbReference>
<accession>A0A7R9K418</accession>
<proteinExistence type="inferred from homology"/>
<evidence type="ECO:0000256" key="2">
    <source>
        <dbReference type="ARBA" id="ARBA00005876"/>
    </source>
</evidence>
<dbReference type="InterPro" id="IPR000402">
    <property type="entry name" value="Na/K_ATPase_sub_beta"/>
</dbReference>
<organism evidence="8">
    <name type="scientific">Timema genevievae</name>
    <name type="common">Walking stick</name>
    <dbReference type="NCBI Taxonomy" id="629358"/>
    <lineage>
        <taxon>Eukaryota</taxon>
        <taxon>Metazoa</taxon>
        <taxon>Ecdysozoa</taxon>
        <taxon>Arthropoda</taxon>
        <taxon>Hexapoda</taxon>
        <taxon>Insecta</taxon>
        <taxon>Pterygota</taxon>
        <taxon>Neoptera</taxon>
        <taxon>Polyneoptera</taxon>
        <taxon>Phasmatodea</taxon>
        <taxon>Timematodea</taxon>
        <taxon>Timematoidea</taxon>
        <taxon>Timematidae</taxon>
        <taxon>Timema</taxon>
    </lineage>
</organism>
<evidence type="ECO:0000256" key="5">
    <source>
        <dbReference type="ARBA" id="ARBA00022989"/>
    </source>
</evidence>
<sequence length="342" mass="39445">MSEKKVEQYYTRPPQLGKWEGFSIFIWNSETSQFLGRTGASWAKILLFYVLFYAALAGFFAAMLTVFYQTLDMNIPKWQLDGSLIGSNPGKGAINCFCVVHRHIYFVVFPGLGFRPMPPVENVESTLIWYRASDENYKYWTTELDNFLETYRKPGILEGGGENSMACDYDQRPTGDKVCTVDLGTFGPCIPSTQYSYPQSHPCVFLKLNKIFNWNPHYYNDTEHLPELMPTDLKEFIKLKRDTNECFVPVRQMNTVWVSCQGENPADVENMGPVQYYPKRGFPGFYFPFQNKPGYQSPLVAVFFEKPAIGVLINIECKAWAHNIHHDRAERRGSVHFELMID</sequence>
<name>A0A7R9K418_TIMGE</name>
<dbReference type="GO" id="GO:0036376">
    <property type="term" value="P:sodium ion export across plasma membrane"/>
    <property type="evidence" value="ECO:0007669"/>
    <property type="project" value="TreeGrafter"/>
</dbReference>
<protein>
    <recommendedName>
        <fullName evidence="9">Sodium/potassium-transporting ATPase subunit beta-2</fullName>
    </recommendedName>
</protein>
<evidence type="ECO:0008006" key="9">
    <source>
        <dbReference type="Google" id="ProtNLM"/>
    </source>
</evidence>
<evidence type="ECO:0000313" key="8">
    <source>
        <dbReference type="EMBL" id="CAD7602810.1"/>
    </source>
</evidence>
<dbReference type="GO" id="GO:0005890">
    <property type="term" value="C:sodium:potassium-exchanging ATPase complex"/>
    <property type="evidence" value="ECO:0007669"/>
    <property type="project" value="InterPro"/>
</dbReference>